<keyword evidence="7" id="KW-1185">Reference proteome</keyword>
<dbReference type="InterPro" id="IPR013448">
    <property type="entry name" value="L-rhamnose_mutarotase"/>
</dbReference>
<keyword evidence="3" id="KW-0119">Carbohydrate metabolism</keyword>
<dbReference type="InterPro" id="IPR011008">
    <property type="entry name" value="Dimeric_a/b-barrel"/>
</dbReference>
<dbReference type="AlphaFoldDB" id="A0A426RKX7"/>
<dbReference type="Pfam" id="PF05336">
    <property type="entry name" value="rhaM"/>
    <property type="match status" value="1"/>
</dbReference>
<dbReference type="GO" id="GO:0019301">
    <property type="term" value="P:rhamnose catabolic process"/>
    <property type="evidence" value="ECO:0007669"/>
    <property type="project" value="UniProtKB-UniRule"/>
</dbReference>
<dbReference type="GO" id="GO:0062192">
    <property type="term" value="F:L-rhamnose mutarotase activity"/>
    <property type="evidence" value="ECO:0007669"/>
    <property type="project" value="UniProtKB-UniRule"/>
</dbReference>
<keyword evidence="2 6" id="KW-0413">Isomerase</keyword>
<evidence type="ECO:0000313" key="7">
    <source>
        <dbReference type="Proteomes" id="UP000286990"/>
    </source>
</evidence>
<protein>
    <recommendedName>
        <fullName evidence="5">L-rhamnose mutarotase</fullName>
        <ecNumber evidence="5">5.1.3.32</ecNumber>
    </recommendedName>
</protein>
<evidence type="ECO:0000256" key="2">
    <source>
        <dbReference type="ARBA" id="ARBA00023235"/>
    </source>
</evidence>
<dbReference type="InterPro" id="IPR008000">
    <property type="entry name" value="Rham/fucose_mutarotase"/>
</dbReference>
<dbReference type="HAMAP" id="MF_01663">
    <property type="entry name" value="L_rham_rotase"/>
    <property type="match status" value="1"/>
</dbReference>
<evidence type="ECO:0000256" key="5">
    <source>
        <dbReference type="NCBIfam" id="TIGR02625"/>
    </source>
</evidence>
<dbReference type="PANTHER" id="PTHR34389">
    <property type="entry name" value="L-RHAMNOSE MUTAROTASE"/>
    <property type="match status" value="1"/>
</dbReference>
<dbReference type="RefSeq" id="WP_125221465.1">
    <property type="nucleotide sequence ID" value="NZ_QUSX01000001.1"/>
</dbReference>
<dbReference type="PANTHER" id="PTHR34389:SF2">
    <property type="entry name" value="L-RHAMNOSE MUTAROTASE"/>
    <property type="match status" value="1"/>
</dbReference>
<dbReference type="EMBL" id="QUSX01000001">
    <property type="protein sequence ID" value="RRQ49645.1"/>
    <property type="molecule type" value="Genomic_DNA"/>
</dbReference>
<accession>A0A426RKX7</accession>
<dbReference type="Gene3D" id="3.30.70.100">
    <property type="match status" value="1"/>
</dbReference>
<dbReference type="NCBIfam" id="TIGR02625">
    <property type="entry name" value="YiiL_rotase"/>
    <property type="match status" value="1"/>
</dbReference>
<name>A0A426RKX7_9FLAO</name>
<evidence type="ECO:0000313" key="6">
    <source>
        <dbReference type="EMBL" id="RRQ49645.1"/>
    </source>
</evidence>
<dbReference type="GO" id="GO:0005737">
    <property type="term" value="C:cytoplasm"/>
    <property type="evidence" value="ECO:0007669"/>
    <property type="project" value="InterPro"/>
</dbReference>
<proteinExistence type="inferred from homology"/>
<sequence length="104" mass="12332">MIRKAFKMKLFPNKVQEYTQRHNPIWPELEDTLKKHGVTNYSIFLDSDTDTLFGYAEIESEEKWNAIAETTICKKWWAYMADLMETHDDNSPVSKELNSVFYMS</sequence>
<reference evidence="7" key="1">
    <citation type="submission" date="2018-08" db="EMBL/GenBank/DDBJ databases">
        <authorList>
            <person name="Khan S.A."/>
            <person name="J S.E."/>
        </authorList>
    </citation>
    <scope>NUCLEOTIDE SEQUENCE [LARGE SCALE GENOMIC DNA]</scope>
    <source>
        <strain evidence="7">PoM-212</strain>
    </source>
</reference>
<reference evidence="7" key="2">
    <citation type="submission" date="2018-12" db="EMBL/GenBank/DDBJ databases">
        <title>Maribacter lutimaris sp. nov., isolated from marine sediment.</title>
        <authorList>
            <person name="Kim K.K."/>
        </authorList>
    </citation>
    <scope>NUCLEOTIDE SEQUENCE [LARGE SCALE GENOMIC DNA]</scope>
    <source>
        <strain evidence="7">PoM-212</strain>
    </source>
</reference>
<dbReference type="EC" id="5.1.3.32" evidence="5"/>
<dbReference type="SUPFAM" id="SSF54909">
    <property type="entry name" value="Dimeric alpha+beta barrel"/>
    <property type="match status" value="1"/>
</dbReference>
<comment type="caution">
    <text evidence="6">The sequence shown here is derived from an EMBL/GenBank/DDBJ whole genome shotgun (WGS) entry which is preliminary data.</text>
</comment>
<evidence type="ECO:0000256" key="1">
    <source>
        <dbReference type="ARBA" id="ARBA00022490"/>
    </source>
</evidence>
<evidence type="ECO:0000256" key="4">
    <source>
        <dbReference type="ARBA" id="ARBA00023308"/>
    </source>
</evidence>
<dbReference type="OrthoDB" id="9799608at2"/>
<keyword evidence="4" id="KW-0684">Rhamnose metabolism</keyword>
<evidence type="ECO:0000256" key="3">
    <source>
        <dbReference type="ARBA" id="ARBA00023277"/>
    </source>
</evidence>
<keyword evidence="1" id="KW-0963">Cytoplasm</keyword>
<dbReference type="Proteomes" id="UP000286990">
    <property type="component" value="Unassembled WGS sequence"/>
</dbReference>
<gene>
    <name evidence="6" type="primary">rhaM</name>
    <name evidence="6" type="ORF">DZC72_03350</name>
</gene>
<organism evidence="6 7">
    <name type="scientific">Maribacter algicola</name>
    <dbReference type="NCBI Taxonomy" id="2498892"/>
    <lineage>
        <taxon>Bacteria</taxon>
        <taxon>Pseudomonadati</taxon>
        <taxon>Bacteroidota</taxon>
        <taxon>Flavobacteriia</taxon>
        <taxon>Flavobacteriales</taxon>
        <taxon>Flavobacteriaceae</taxon>
        <taxon>Maribacter</taxon>
    </lineage>
</organism>